<proteinExistence type="predicted"/>
<evidence type="ECO:0000256" key="1">
    <source>
        <dbReference type="ARBA" id="ARBA00023157"/>
    </source>
</evidence>
<feature type="domain" description="Sushi" evidence="4">
    <location>
        <begin position="55"/>
        <end position="123"/>
    </location>
</feature>
<evidence type="ECO:0000259" key="4">
    <source>
        <dbReference type="PROSITE" id="PS50923"/>
    </source>
</evidence>
<keyword evidence="2" id="KW-0768">Sushi</keyword>
<dbReference type="AlphaFoldDB" id="A0A914VTY0"/>
<dbReference type="InterPro" id="IPR000436">
    <property type="entry name" value="Sushi_SCR_CCP_dom"/>
</dbReference>
<dbReference type="Proteomes" id="UP000887566">
    <property type="component" value="Unplaced"/>
</dbReference>
<dbReference type="PROSITE" id="PS50923">
    <property type="entry name" value="SUSHI"/>
    <property type="match status" value="1"/>
</dbReference>
<name>A0A914VTY0_9BILA</name>
<accession>A0A914VTY0</accession>
<dbReference type="WBParaSite" id="PSAMB.scaffold2544size22656.g18294.t1">
    <property type="protein sequence ID" value="PSAMB.scaffold2544size22656.g18294.t1"/>
    <property type="gene ID" value="PSAMB.scaffold2544size22656.g18294"/>
</dbReference>
<organism evidence="5 6">
    <name type="scientific">Plectus sambesii</name>
    <dbReference type="NCBI Taxonomy" id="2011161"/>
    <lineage>
        <taxon>Eukaryota</taxon>
        <taxon>Metazoa</taxon>
        <taxon>Ecdysozoa</taxon>
        <taxon>Nematoda</taxon>
        <taxon>Chromadorea</taxon>
        <taxon>Plectida</taxon>
        <taxon>Plectina</taxon>
        <taxon>Plectoidea</taxon>
        <taxon>Plectidae</taxon>
        <taxon>Plectus</taxon>
    </lineage>
</organism>
<protein>
    <submittedName>
        <fullName evidence="6">Sushi domain-containing protein</fullName>
    </submittedName>
</protein>
<reference evidence="6" key="1">
    <citation type="submission" date="2022-11" db="UniProtKB">
        <authorList>
            <consortium name="WormBaseParasite"/>
        </authorList>
    </citation>
    <scope>IDENTIFICATION</scope>
</reference>
<evidence type="ECO:0000313" key="6">
    <source>
        <dbReference type="WBParaSite" id="PSAMB.scaffold2544size22656.g18294.t1"/>
    </source>
</evidence>
<sequence>MKVGTLLMLLCLLNVQHWSDSWLISCFATIPADSDAFFRQPAPDTTTPSLQITDPACFDYPNDDPNQLSLEYSATPHTLTSSVVRTCKMGYQIIGRDDANCIEVIPGNSALLNWDLTLPLCEPVGK</sequence>
<keyword evidence="5" id="KW-1185">Reference proteome</keyword>
<keyword evidence="3" id="KW-0732">Signal</keyword>
<comment type="caution">
    <text evidence="2">Lacks conserved residue(s) required for the propagation of feature annotation.</text>
</comment>
<feature type="chain" id="PRO_5036884857" evidence="3">
    <location>
        <begin position="22"/>
        <end position="126"/>
    </location>
</feature>
<keyword evidence="1" id="KW-1015">Disulfide bond</keyword>
<feature type="signal peptide" evidence="3">
    <location>
        <begin position="1"/>
        <end position="21"/>
    </location>
</feature>
<evidence type="ECO:0000313" key="5">
    <source>
        <dbReference type="Proteomes" id="UP000887566"/>
    </source>
</evidence>
<evidence type="ECO:0000256" key="2">
    <source>
        <dbReference type="PROSITE-ProRule" id="PRU00302"/>
    </source>
</evidence>
<evidence type="ECO:0000256" key="3">
    <source>
        <dbReference type="SAM" id="SignalP"/>
    </source>
</evidence>